<keyword evidence="10" id="KW-0411">Iron-sulfur</keyword>
<keyword evidence="7" id="KW-0227">DNA damage</keyword>
<dbReference type="SMART" id="SM00986">
    <property type="entry name" value="UDG"/>
    <property type="match status" value="1"/>
</dbReference>
<protein>
    <recommendedName>
        <fullName evidence="4">Type-4 uracil-DNA glycosylase</fullName>
        <ecNumber evidence="3">3.2.2.27</ecNumber>
    </recommendedName>
</protein>
<dbReference type="Gene3D" id="3.40.470.10">
    <property type="entry name" value="Uracil-DNA glycosylase-like domain"/>
    <property type="match status" value="1"/>
</dbReference>
<dbReference type="SMART" id="SM00987">
    <property type="entry name" value="UreE_C"/>
    <property type="match status" value="1"/>
</dbReference>
<evidence type="ECO:0000256" key="9">
    <source>
        <dbReference type="ARBA" id="ARBA00023004"/>
    </source>
</evidence>
<dbReference type="CDD" id="cd10030">
    <property type="entry name" value="UDG-F4_TTUDGA_SPO1dp_like"/>
    <property type="match status" value="1"/>
</dbReference>
<keyword evidence="5" id="KW-0004">4Fe-4S</keyword>
<dbReference type="PANTHER" id="PTHR33693">
    <property type="entry name" value="TYPE-5 URACIL-DNA GLYCOSYLASE"/>
    <property type="match status" value="1"/>
</dbReference>
<evidence type="ECO:0000256" key="3">
    <source>
        <dbReference type="ARBA" id="ARBA00012030"/>
    </source>
</evidence>
<organism evidence="13 14">
    <name type="scientific">Neglectibacter timonensis</name>
    <dbReference type="NCBI Taxonomy" id="1776382"/>
    <lineage>
        <taxon>Bacteria</taxon>
        <taxon>Bacillati</taxon>
        <taxon>Bacillota</taxon>
        <taxon>Clostridia</taxon>
        <taxon>Eubacteriales</taxon>
        <taxon>Oscillospiraceae</taxon>
        <taxon>Neglectibacter</taxon>
    </lineage>
</organism>
<dbReference type="NCBIfam" id="TIGR00758">
    <property type="entry name" value="UDG_fam4"/>
    <property type="match status" value="1"/>
</dbReference>
<gene>
    <name evidence="13" type="ORF">NE695_03920</name>
</gene>
<reference evidence="13 14" key="1">
    <citation type="submission" date="2022-06" db="EMBL/GenBank/DDBJ databases">
        <title>Isolation of gut microbiota from human fecal samples.</title>
        <authorList>
            <person name="Pamer E.G."/>
            <person name="Barat B."/>
            <person name="Waligurski E."/>
            <person name="Medina S."/>
            <person name="Paddock L."/>
            <person name="Mostad J."/>
        </authorList>
    </citation>
    <scope>NUCLEOTIDE SEQUENCE [LARGE SCALE GENOMIC DNA]</scope>
    <source>
        <strain evidence="13 14">DFI.9.73</strain>
    </source>
</reference>
<keyword evidence="14" id="KW-1185">Reference proteome</keyword>
<dbReference type="RefSeq" id="WP_066865711.1">
    <property type="nucleotide sequence ID" value="NZ_CABKVV010000014.1"/>
</dbReference>
<evidence type="ECO:0000259" key="12">
    <source>
        <dbReference type="SMART" id="SM00986"/>
    </source>
</evidence>
<evidence type="ECO:0000256" key="8">
    <source>
        <dbReference type="ARBA" id="ARBA00022801"/>
    </source>
</evidence>
<name>A0ABT1RWL6_9FIRM</name>
<dbReference type="EC" id="3.2.2.27" evidence="3"/>
<evidence type="ECO:0000256" key="2">
    <source>
        <dbReference type="ARBA" id="ARBA00006521"/>
    </source>
</evidence>
<dbReference type="InterPro" id="IPR005122">
    <property type="entry name" value="Uracil-DNA_glycosylase-like"/>
</dbReference>
<dbReference type="InterPro" id="IPR036895">
    <property type="entry name" value="Uracil-DNA_glycosylase-like_sf"/>
</dbReference>
<dbReference type="PANTHER" id="PTHR33693:SF1">
    <property type="entry name" value="TYPE-4 URACIL-DNA GLYCOSYLASE"/>
    <property type="match status" value="1"/>
</dbReference>
<dbReference type="EMBL" id="JANFZH010000006">
    <property type="protein sequence ID" value="MCQ4839062.1"/>
    <property type="molecule type" value="Genomic_DNA"/>
</dbReference>
<comment type="similarity">
    <text evidence="2">Belongs to the uracil-DNA glycosylase (UDG) superfamily. Type 4 (UDGa) family.</text>
</comment>
<dbReference type="Proteomes" id="UP001524473">
    <property type="component" value="Unassembled WGS sequence"/>
</dbReference>
<evidence type="ECO:0000313" key="13">
    <source>
        <dbReference type="EMBL" id="MCQ4839062.1"/>
    </source>
</evidence>
<comment type="caution">
    <text evidence="13">The sequence shown here is derived from an EMBL/GenBank/DDBJ whole genome shotgun (WGS) entry which is preliminary data.</text>
</comment>
<evidence type="ECO:0000313" key="14">
    <source>
        <dbReference type="Proteomes" id="UP001524473"/>
    </source>
</evidence>
<evidence type="ECO:0000256" key="4">
    <source>
        <dbReference type="ARBA" id="ARBA00019403"/>
    </source>
</evidence>
<keyword evidence="8" id="KW-0378">Hydrolase</keyword>
<keyword evidence="9" id="KW-0408">Iron</keyword>
<dbReference type="InterPro" id="IPR051536">
    <property type="entry name" value="UDG_Type-4/5"/>
</dbReference>
<comment type="catalytic activity">
    <reaction evidence="1">
        <text>Hydrolyzes single-stranded DNA or mismatched double-stranded DNA and polynucleotides, releasing free uracil.</text>
        <dbReference type="EC" id="3.2.2.27"/>
    </reaction>
</comment>
<keyword evidence="11" id="KW-0234">DNA repair</keyword>
<accession>A0ABT1RWL6</accession>
<evidence type="ECO:0000256" key="10">
    <source>
        <dbReference type="ARBA" id="ARBA00023014"/>
    </source>
</evidence>
<proteinExistence type="inferred from homology"/>
<sequence length="192" mass="21714">MIHRWEELKDACLHCRNCSLCDTRNHVVFGAGNPQAKLLFVGEGPGENEDLQGEAFVGRGGQYLDKLLAAVDLDRKTNVYITNIVKCRPPANRDPLPEEQEACIGWLRNQFALMRPKIVVCLGRVASAKMIKPDIKITKEHGIFFEKRDVLMMPTLHPAALLRNPAQKPAVFEDFLKLRDKIDELDCDIAKH</sequence>
<dbReference type="GeneID" id="90533047"/>
<evidence type="ECO:0000256" key="7">
    <source>
        <dbReference type="ARBA" id="ARBA00022763"/>
    </source>
</evidence>
<evidence type="ECO:0000256" key="11">
    <source>
        <dbReference type="ARBA" id="ARBA00023204"/>
    </source>
</evidence>
<evidence type="ECO:0000256" key="5">
    <source>
        <dbReference type="ARBA" id="ARBA00022485"/>
    </source>
</evidence>
<dbReference type="InterPro" id="IPR005273">
    <property type="entry name" value="Ura-DNA_glyco_family4"/>
</dbReference>
<dbReference type="Pfam" id="PF03167">
    <property type="entry name" value="UDG"/>
    <property type="match status" value="1"/>
</dbReference>
<feature type="domain" description="Uracil-DNA glycosylase-like" evidence="12">
    <location>
        <begin position="29"/>
        <end position="176"/>
    </location>
</feature>
<keyword evidence="6" id="KW-0479">Metal-binding</keyword>
<evidence type="ECO:0000256" key="1">
    <source>
        <dbReference type="ARBA" id="ARBA00001400"/>
    </source>
</evidence>
<dbReference type="SUPFAM" id="SSF52141">
    <property type="entry name" value="Uracil-DNA glycosylase-like"/>
    <property type="match status" value="1"/>
</dbReference>
<evidence type="ECO:0000256" key="6">
    <source>
        <dbReference type="ARBA" id="ARBA00022723"/>
    </source>
</evidence>